<dbReference type="InterPro" id="IPR011004">
    <property type="entry name" value="Trimer_LpxA-like_sf"/>
</dbReference>
<dbReference type="SUPFAM" id="SSF51161">
    <property type="entry name" value="Trimeric LpxA-like enzymes"/>
    <property type="match status" value="1"/>
</dbReference>
<evidence type="ECO:0000256" key="1">
    <source>
        <dbReference type="ARBA" id="ARBA00007707"/>
    </source>
</evidence>
<evidence type="ECO:0008006" key="7">
    <source>
        <dbReference type="Google" id="ProtNLM"/>
    </source>
</evidence>
<evidence type="ECO:0000256" key="2">
    <source>
        <dbReference type="ARBA" id="ARBA00007947"/>
    </source>
</evidence>
<evidence type="ECO:0000313" key="5">
    <source>
        <dbReference type="EMBL" id="GHH26115.1"/>
    </source>
</evidence>
<evidence type="ECO:0000313" key="6">
    <source>
        <dbReference type="Proteomes" id="UP000652430"/>
    </source>
</evidence>
<comment type="similarity">
    <text evidence="1">In the C-terminal section; belongs to the transferase hexapeptide repeat family.</text>
</comment>
<evidence type="ECO:0000256" key="4">
    <source>
        <dbReference type="ARBA" id="ARBA00023315"/>
    </source>
</evidence>
<keyword evidence="4" id="KW-0012">Acyltransferase</keyword>
<dbReference type="Gene3D" id="2.160.10.10">
    <property type="entry name" value="Hexapeptide repeat proteins"/>
    <property type="match status" value="1"/>
</dbReference>
<keyword evidence="3" id="KW-0808">Transferase</keyword>
<dbReference type="InterPro" id="IPR050065">
    <property type="entry name" value="GlmU-like"/>
</dbReference>
<protein>
    <recommendedName>
        <fullName evidence="7">LpxA family transferase</fullName>
    </recommendedName>
</protein>
<dbReference type="Proteomes" id="UP000652430">
    <property type="component" value="Unassembled WGS sequence"/>
</dbReference>
<reference evidence="6" key="1">
    <citation type="journal article" date="2019" name="Int. J. Syst. Evol. Microbiol.">
        <title>The Global Catalogue of Microorganisms (GCM) 10K type strain sequencing project: providing services to taxonomists for standard genome sequencing and annotation.</title>
        <authorList>
            <consortium name="The Broad Institute Genomics Platform"/>
            <consortium name="The Broad Institute Genome Sequencing Center for Infectious Disease"/>
            <person name="Wu L."/>
            <person name="Ma J."/>
        </authorList>
    </citation>
    <scope>NUCLEOTIDE SEQUENCE [LARGE SCALE GENOMIC DNA]</scope>
    <source>
        <strain evidence="6">CGMCC 1.8957</strain>
    </source>
</reference>
<dbReference type="InterPro" id="IPR001451">
    <property type="entry name" value="Hexapep"/>
</dbReference>
<evidence type="ECO:0000256" key="3">
    <source>
        <dbReference type="ARBA" id="ARBA00022679"/>
    </source>
</evidence>
<dbReference type="EMBL" id="BNAQ01000012">
    <property type="protein sequence ID" value="GHH26115.1"/>
    <property type="molecule type" value="Genomic_DNA"/>
</dbReference>
<organism evidence="5 6">
    <name type="scientific">Sphingomonas glacialis</name>
    <dbReference type="NCBI Taxonomy" id="658225"/>
    <lineage>
        <taxon>Bacteria</taxon>
        <taxon>Pseudomonadati</taxon>
        <taxon>Pseudomonadota</taxon>
        <taxon>Alphaproteobacteria</taxon>
        <taxon>Sphingomonadales</taxon>
        <taxon>Sphingomonadaceae</taxon>
        <taxon>Sphingomonas</taxon>
    </lineage>
</organism>
<name>A0ABQ3LWQ7_9SPHN</name>
<dbReference type="RefSeq" id="WP_189677783.1">
    <property type="nucleotide sequence ID" value="NZ_BNAQ01000012.1"/>
</dbReference>
<dbReference type="PANTHER" id="PTHR43584:SF8">
    <property type="entry name" value="N-ACETYLMURAMATE ALPHA-1-PHOSPHATE URIDYLYLTRANSFERASE"/>
    <property type="match status" value="1"/>
</dbReference>
<comment type="similarity">
    <text evidence="2">In the N-terminal section; belongs to the N-acetylglucosamine-1-phosphate uridyltransferase family.</text>
</comment>
<comment type="caution">
    <text evidence="5">The sequence shown here is derived from an EMBL/GenBank/DDBJ whole genome shotgun (WGS) entry which is preliminary data.</text>
</comment>
<accession>A0ABQ3LWQ7</accession>
<dbReference type="PANTHER" id="PTHR43584">
    <property type="entry name" value="NUCLEOTIDYL TRANSFERASE"/>
    <property type="match status" value="1"/>
</dbReference>
<proteinExistence type="inferred from homology"/>
<gene>
    <name evidence="5" type="ORF">GCM10008023_40240</name>
</gene>
<dbReference type="Pfam" id="PF00132">
    <property type="entry name" value="Hexapep"/>
    <property type="match status" value="1"/>
</dbReference>
<keyword evidence="6" id="KW-1185">Reference proteome</keyword>
<sequence length="210" mass="21917">MGDQIQIRDYIAAVATSPLAAFANLAPWEITSRSHEVVAVLLDDLDAGYRISDNVAVHETASIEPGVVLKGPAVVGPSCFIASGAYVRDGCWLGERCTLGPGTELKSSFLFSETKLAHFNFVGDSVLGSGVNLEAGAIIANFRNERDNHAIVIVLDGIRIRTGVDKFGALLGDGVRIGANAVVAPGALLTPRATVPRLGLVDMGSHIGAI</sequence>